<sequence>MLRFRKLLPLLRSAAAAAAAASNPASHTLSSLYLRILPLSTSAATTRFSVEDYLVAACGLTGAQAVKASTKLSHLKSASKPDAVLAILSGVGLSRADLAAVVAAEPELLCVRVDNLARRIASLRDRVGLSDPQIGSLLLAGGATGLRTCDIASRLEFLIPLLGSYEMLLKTVKRSYRILTSDVEEVIKPNFALLQECGLTVCDIVKANPRLLSVSPERMKRYLHRADMLGVPRCSPAFRMAVCTVACTNEGSVTARMEFLSRTLGCSMDKILVAVGKMPTILGLSMENLRRKIEFLVTKVGLKTQCIVESPVILCYSLEKRVVPRHSVMEILQARGLMKKDASFHSLITRREADFVARYIDTHKDMVPGLADVYNAACSGKMPVVPESIVEKRYGRHNISCRCKVNIEP</sequence>
<accession>B9V0G5</accession>
<dbReference type="Gene3D" id="1.25.70.10">
    <property type="entry name" value="Transcription termination factor 3, mitochondrial"/>
    <property type="match status" value="2"/>
</dbReference>
<dbReference type="Pfam" id="PF02536">
    <property type="entry name" value="mTERF"/>
    <property type="match status" value="1"/>
</dbReference>
<keyword evidence="3" id="KW-0809">Transit peptide</keyword>
<dbReference type="GO" id="GO:0003676">
    <property type="term" value="F:nucleic acid binding"/>
    <property type="evidence" value="ECO:0007669"/>
    <property type="project" value="InterPro"/>
</dbReference>
<evidence type="ECO:0000256" key="1">
    <source>
        <dbReference type="ARBA" id="ARBA00007692"/>
    </source>
</evidence>
<keyword evidence="2" id="KW-0806">Transcription termination</keyword>
<evidence type="ECO:0000313" key="5">
    <source>
        <dbReference type="EMBL" id="ACM17535.1"/>
    </source>
</evidence>
<protein>
    <submittedName>
        <fullName evidence="5">Mitochondrial transcription termination factor-like family-2</fullName>
    </submittedName>
</protein>
<evidence type="ECO:0000256" key="4">
    <source>
        <dbReference type="SAM" id="SignalP"/>
    </source>
</evidence>
<dbReference type="SMART" id="SM00733">
    <property type="entry name" value="Mterf"/>
    <property type="match status" value="5"/>
</dbReference>
<keyword evidence="2" id="KW-0804">Transcription</keyword>
<dbReference type="AlphaFoldDB" id="B9V0G5"/>
<keyword evidence="2" id="KW-0805">Transcription regulation</keyword>
<feature type="signal peptide" evidence="4">
    <location>
        <begin position="1"/>
        <end position="20"/>
    </location>
</feature>
<name>B9V0G5_9ORYZ</name>
<dbReference type="InterPro" id="IPR038538">
    <property type="entry name" value="MTERF_sf"/>
</dbReference>
<reference evidence="5" key="2">
    <citation type="submission" date="2008-09" db="EMBL/GenBank/DDBJ databases">
        <authorList>
            <person name="Ammiraju J.S.S."/>
            <person name="Lu F."/>
            <person name="Sanyal A."/>
            <person name="Song X."/>
            <person name="Jiang N."/>
            <person name="Pontaroli A.C."/>
            <person name="Rambo T."/>
            <person name="Currie J."/>
            <person name="Kollura K."/>
            <person name="Talag J."/>
            <person name="Fan C."/>
            <person name="Goicoechea J.L."/>
            <person name="Zuccolo A."/>
            <person name="Bennetzen J.L."/>
            <person name="Chen M."/>
            <person name="Jackson S."/>
            <person name="Wing R.A."/>
        </authorList>
    </citation>
    <scope>NUCLEOTIDE SEQUENCE</scope>
</reference>
<dbReference type="InterPro" id="IPR003690">
    <property type="entry name" value="MTERF"/>
</dbReference>
<dbReference type="GO" id="GO:0006353">
    <property type="term" value="P:DNA-templated transcription termination"/>
    <property type="evidence" value="ECO:0007669"/>
    <property type="project" value="UniProtKB-KW"/>
</dbReference>
<evidence type="ECO:0000256" key="2">
    <source>
        <dbReference type="ARBA" id="ARBA00022472"/>
    </source>
</evidence>
<evidence type="ECO:0000256" key="3">
    <source>
        <dbReference type="ARBA" id="ARBA00022946"/>
    </source>
</evidence>
<feature type="chain" id="PRO_5002891509" evidence="4">
    <location>
        <begin position="21"/>
        <end position="409"/>
    </location>
</feature>
<dbReference type="EMBL" id="FJ266019">
    <property type="protein sequence ID" value="ACM17535.1"/>
    <property type="molecule type" value="Genomic_DNA"/>
</dbReference>
<comment type="similarity">
    <text evidence="1">Belongs to the mTERF family.</text>
</comment>
<dbReference type="PANTHER" id="PTHR13068">
    <property type="entry name" value="CGI-12 PROTEIN-RELATED"/>
    <property type="match status" value="1"/>
</dbReference>
<dbReference type="FunFam" id="1.25.70.10:FF:000016">
    <property type="entry name" value="Mitochondrial transcription termination factor-like"/>
    <property type="match status" value="1"/>
</dbReference>
<organism evidence="5">
    <name type="scientific">Oryza australiensis</name>
    <dbReference type="NCBI Taxonomy" id="4532"/>
    <lineage>
        <taxon>Eukaryota</taxon>
        <taxon>Viridiplantae</taxon>
        <taxon>Streptophyta</taxon>
        <taxon>Embryophyta</taxon>
        <taxon>Tracheophyta</taxon>
        <taxon>Spermatophyta</taxon>
        <taxon>Magnoliopsida</taxon>
        <taxon>Liliopsida</taxon>
        <taxon>Poales</taxon>
        <taxon>Poaceae</taxon>
        <taxon>BOP clade</taxon>
        <taxon>Oryzoideae</taxon>
        <taxon>Oryzeae</taxon>
        <taxon>Oryzinae</taxon>
        <taxon>Oryza</taxon>
    </lineage>
</organism>
<gene>
    <name evidence="5" type="ORF">OA_CBa016E12-11</name>
</gene>
<keyword evidence="4" id="KW-0732">Signal</keyword>
<proteinExistence type="inferred from homology"/>
<reference evidence="5" key="1">
    <citation type="journal article" date="2008" name="Plant Cell">
        <title>Dynamic evolution of oryza genomes is revealed by comparative genomic analysis of a genus-wide vertical data set.</title>
        <authorList>
            <person name="Ammiraju J.S."/>
            <person name="Lu F."/>
            <person name="Sanyal A."/>
            <person name="Yu Y."/>
            <person name="Song X."/>
            <person name="Jiang N."/>
            <person name="Pontaroli A.C."/>
            <person name="Rambo T."/>
            <person name="Currie J."/>
            <person name="Collura K."/>
            <person name="Talag J."/>
            <person name="Fan C."/>
            <person name="Goicoechea J.L."/>
            <person name="Zuccolo A."/>
            <person name="Chen J."/>
            <person name="Bennetzen J.L."/>
            <person name="Chen M."/>
            <person name="Jackson S."/>
            <person name="Wing R.A."/>
        </authorList>
    </citation>
    <scope>NUCLEOTIDE SEQUENCE</scope>
</reference>
<dbReference type="PANTHER" id="PTHR13068:SF102">
    <property type="entry name" value="OS11G0246100 PROTEIN"/>
    <property type="match status" value="1"/>
</dbReference>
<dbReference type="FunFam" id="1.25.70.10:FF:000001">
    <property type="entry name" value="Mitochondrial transcription termination factor-like"/>
    <property type="match status" value="1"/>
</dbReference>